<sequence>MDHKQEYLEYLRASFRDYFADISQSAAERAQAKSFINGLMVAGKIFGITSEELQQALSQEQHRRVASTARIDFEDKDLIEIPTYIREQKKVNFDQE</sequence>
<dbReference type="AlphaFoldDB" id="A0A1Y0CVG2"/>
<name>A0A1Y0CVG2_9GAMM</name>
<reference evidence="2" key="1">
    <citation type="submission" date="2017-05" db="EMBL/GenBank/DDBJ databases">
        <authorList>
            <person name="Sung H."/>
        </authorList>
    </citation>
    <scope>NUCLEOTIDE SEQUENCE [LARGE SCALE GENOMIC DNA]</scope>
    <source>
        <strain evidence="2">AMac2203</strain>
    </source>
</reference>
<keyword evidence="2" id="KW-1185">Reference proteome</keyword>
<evidence type="ECO:0000313" key="1">
    <source>
        <dbReference type="EMBL" id="ART79321.1"/>
    </source>
</evidence>
<evidence type="ECO:0000313" key="2">
    <source>
        <dbReference type="Proteomes" id="UP000243793"/>
    </source>
</evidence>
<dbReference type="RefSeq" id="WP_086962989.1">
    <property type="nucleotide sequence ID" value="NZ_CP021376.1"/>
</dbReference>
<accession>A0A1Y0CVG2</accession>
<proteinExistence type="predicted"/>
<protein>
    <submittedName>
        <fullName evidence="1">Uncharacterized protein</fullName>
    </submittedName>
</protein>
<dbReference type="OrthoDB" id="5600865at2"/>
<dbReference type="EMBL" id="CP021376">
    <property type="protein sequence ID" value="ART79321.1"/>
    <property type="molecule type" value="Genomic_DNA"/>
</dbReference>
<gene>
    <name evidence="1" type="ORF">CBP12_03460</name>
</gene>
<dbReference type="KEGG" id="ocm:CBP12_03460"/>
<dbReference type="Proteomes" id="UP000243793">
    <property type="component" value="Chromosome"/>
</dbReference>
<organism evidence="1 2">
    <name type="scientific">Oceanisphaera avium</name>
    <dbReference type="NCBI Taxonomy" id="1903694"/>
    <lineage>
        <taxon>Bacteria</taxon>
        <taxon>Pseudomonadati</taxon>
        <taxon>Pseudomonadota</taxon>
        <taxon>Gammaproteobacteria</taxon>
        <taxon>Aeromonadales</taxon>
        <taxon>Aeromonadaceae</taxon>
        <taxon>Oceanisphaera</taxon>
    </lineage>
</organism>